<dbReference type="Pfam" id="PF00668">
    <property type="entry name" value="Condensation"/>
    <property type="match status" value="3"/>
</dbReference>
<dbReference type="InterPro" id="IPR020845">
    <property type="entry name" value="AMP-binding_CS"/>
</dbReference>
<dbReference type="GO" id="GO:0044550">
    <property type="term" value="P:secondary metabolite biosynthetic process"/>
    <property type="evidence" value="ECO:0007669"/>
    <property type="project" value="TreeGrafter"/>
</dbReference>
<keyword evidence="10" id="KW-1185">Reference proteome</keyword>
<dbReference type="InterPro" id="IPR009081">
    <property type="entry name" value="PP-bd_ACP"/>
</dbReference>
<dbReference type="GO" id="GO:0043041">
    <property type="term" value="P:amino acid activation for nonribosomal peptide biosynthetic process"/>
    <property type="evidence" value="ECO:0007669"/>
    <property type="project" value="TreeGrafter"/>
</dbReference>
<name>A0A1S7UMV1_ROSNE</name>
<evidence type="ECO:0000256" key="7">
    <source>
        <dbReference type="ARBA" id="ARBA00023002"/>
    </source>
</evidence>
<evidence type="ECO:0000256" key="1">
    <source>
        <dbReference type="ARBA" id="ARBA00007870"/>
    </source>
</evidence>
<dbReference type="EMBL" id="DF977456">
    <property type="protein sequence ID" value="GAP84691.1"/>
    <property type="molecule type" value="Genomic_DNA"/>
</dbReference>
<dbReference type="SUPFAM" id="SSF51735">
    <property type="entry name" value="NAD(P)-binding Rossmann-fold domains"/>
    <property type="match status" value="1"/>
</dbReference>
<dbReference type="Proteomes" id="UP000054516">
    <property type="component" value="Unassembled WGS sequence"/>
</dbReference>
<dbReference type="Pfam" id="PF00550">
    <property type="entry name" value="PP-binding"/>
    <property type="match status" value="3"/>
</dbReference>
<dbReference type="InterPro" id="IPR036736">
    <property type="entry name" value="ACP-like_sf"/>
</dbReference>
<dbReference type="Gene3D" id="2.30.38.10">
    <property type="entry name" value="Luciferase, Domain 3"/>
    <property type="match status" value="1"/>
</dbReference>
<dbReference type="GO" id="GO:0008677">
    <property type="term" value="F:2-dehydropantoate 2-reductase activity"/>
    <property type="evidence" value="ECO:0007669"/>
    <property type="project" value="UniProtKB-EC"/>
</dbReference>
<dbReference type="PANTHER" id="PTHR45527:SF16">
    <property type="entry name" value="NONRIBOSOMAL PEPTIDE SYNTHASE ATNA-RELATED"/>
    <property type="match status" value="1"/>
</dbReference>
<dbReference type="InterPro" id="IPR020806">
    <property type="entry name" value="PKS_PP-bd"/>
</dbReference>
<dbReference type="CDD" id="cd19542">
    <property type="entry name" value="CT_NRPS-like"/>
    <property type="match status" value="1"/>
</dbReference>
<sequence>MAIISSFIPGDAGKHRDSLYEQATCRFGLGRDKIENILPCTPFQRDVIDCAADDRRRAVGHVVYEIPSNIDPERLAGAWKEVVRHTPALRTCTFTSKSGDSFQVVLGESFFVWMYSTSIDMKEEVLQDETCAAVSGPRCNRYVILEDPSTKQRQLIWTFNHALVDSALQERILRRVLTAYDGGEIQTPSETESPASPSPRDMEGAAQFWQQHFNGLNASVYPPLPSHMAVPQPDAQSEHRISYSVPVSAQQQWTDTAICRAALAVLLARFTHASEALFGIVTERPDTIEQDGPTRTVVPMRVLCAPDQPVSEIIQAVTAHDNAMREFEQVGLRNIRHAGDDGSAACGFQTVLLVTAGDVPESPSSGLHRNVEELDGFVPCTDRALLLNCRMADDSVLLTARYDQGVIDSPQMGRFLRQLGGLIQRFQSRAVDPPLGQLDIITKEDWAELESWNSEQLQANETCVHDVIAKRAADAPSKPAVLSWDGEWTYAELDSVASRLAGHIQSLDSGRGPAIFPLCFEKSKWFVAGMLAVLKAGRAFTLIDPANPPARIAQVCRQTAATVALTSALHCDMMRAVVGRCIVLDDDFLQSLPCDEGRFQSTATPQDLAYVLFTSGSTGEPKGSMIEHRGFASCALKFGPALGIDNQTRALQFASYAFGACLLEIVTALMHGGCVCIPSDDDRMNNVPDFIRRREVNWALLTPSFIGTIQPESVPGLQTLVLVGEPMSALMRETWAPRVRLLNGYGQGESSTICSVTNVNSLSLEPNNIGRAVGARFWVLDPNEPNRLAPIGGIGELLIESPGIARGYIVTPPQEDSPFLAAAPAWYPVERLPDGVKFYRTGDIVRYRSDGTVVYLGRRDSQVKIRGQRVETSEVEACLRQQSSSDITPVVEAVKRPNFPNRTALIAFLVGPSKMEEDGVAHILDHSIAKGINAKLQQLLPQHSIPSYYIRMKDLLYTATGKTDRKGLRSLASKLLGELVQNGTPQPSEKLESLATSTEAKLREIWFRGLNVDPNPNNSRASFFELGGDSIAAIKMVNMARLAGIALTVTDVFQNPLLPGLMDVVGRGSSQYSTIPTTTYSGPVEPSFAQGRLWFLEQLQLGASWYHIPYGVRMRGPLRIDALTAALRALEQRHETLRTTFKEQDGVGMQVVHTSLIKDLRIIDVLDSQDGSYLQALHQEQTTPFNLASEAGWRVSLLRLGEDDHILSIVMHHIISDGWSIDVLRQELSKLYSAALRGHDPLLGMSPLPIHYRDFAVWQKREEQAVEHQKQLEYWAGQLADSSPAEFLTDLPRPTVLSGQAGFVPVTIDGELYTKLREFCKLHHMTSFAVLLAAFRAAHYRLTGAEDATIGAPIANRNRRELENIIGFFVNTQCMRITVDGDDTFDSLVRQVRSTATAAFEHQDVPFERVVSALLPGSRDTSRNPLAQLIFAVHSQQDLGKFQLEGLQAEPVADAVVTRFDVEFHLFQEPDRLSGKFVFAADLFKLETIQNVVNVFYQTLRRGLDQPQTPIAVLPLSDGVAQLRNMGLLEIERTEYPRESSVIDVFRDQVAAHPDAPAVTDSFSCLTYAELDHQSDRLATWLCQRNMAAESPVVVMAPRSCRTIIAFLGILKANLAYLPVDVKIPAARLEAILSELPQNKLILLGSDTVAPEVQLLDVELIRINEALESADIVDLNSHSDAAAKGPSATSLAYVIFTSGSTGKPKGVMIEHRSVIRLVKESNIIAKFPSAAKVAHVSNIAFDATTWEIYSALLNGGTVVCIDYMTILDSRELDAVFAREQIQAALLTPALLKQCLADVPTMLSGLEVLVTGGDRLDGQDAIAAQKLVRIGVCNAYGPTENGVISTIYNLVENDAFINGVPIGRAISNSGAYIMDPRQQLVPAGVMGELVVTGDGLARGYTDPTRDVDRFIQVTIDGQLVKAYRTGDRVRYRAGDGQIEFFGRMDQQIKIRGHRIEPAEVERAILGQKEVRDAVIVIQSLEGQEPEMVGFVTTQGDHSMDQDEANNHVEGWGDHFETNAYADINTISQSAIGNDFMSWTSMYDGSLIDKGEMQEWLNDTIHTLHDGQAPGHVLEIGTGTGMILFNLGAGLQSYVGLEPSKSATTFVSSAIKSTPALADKAEVHVGTATDIGQLSGLCPDLVVLNSVVQYFPTPEYLVEVVDTLARIPGVKRLFFGDIRSQATNKHFLAARALHDLGDKATKDSMRQKMQETEEREEELLVDPAFFTVLTSRLPDQVEHVEILPKRMQATNELSAYRYSAVVHIRGSHERAQPVYPINAEDWIDFQALQMDRETLLSLLRRSTDAPTVAVSNISYSKTLLARHIVESLDNDGQDSMQSSLDGAAWIAAVRSNAESCASLSVTDLIQLGEEAGFRVEVSCARQWSQSGALDAVFHHYSPAQEGARVLIQFPTENQVRRSASLTNRPLQRLQSRRFISQIREELQALLPSYMIPARIIVIDQMPLNPSGKVDRKELTKRAQIVPKSEVVSAQMVPLSEIEVVLCEEYAEMFGVDTDLASNFFDLGGHSLMASKLAARASRRLGTHVSVKDVFDQPVVADLAAIVSQKLTLHKSTAATSYGGYLTSARVAPRNEMEDVLCKEFANVLGVDVGITDNFFDLGGHSLLASRLAARISRRLDAPVSVKEIFDYPIPANLATQIQLTQSDADRGTNGIRMGDNASFKLLSLEDPQTFIQQEICPQFDYSYDEIQDVYPATSMQKLFMHKPTTGKPWNATPFCIDFPPNSDCDRLAKACTSIIEHIDIFRTVCLLVAGELYQVVLKRMDIPIEIIEIEENVNSVTRSFVDADLQKPIVLGKPLLRITILKTPELQLRVILRMSHSLYDGLSLEQIVQSLHVLYNGGSFPTMPRFGQYMQHLVASRKEGYEFWRSILQNSTMTFVKNISTGGHRQEMAPLGNWNASKPIPIPLTAGRITLASVFTAACGVLLAKETGLRDVVFGRIASGRQGLPVACQSVVGPCANEIPVRVRINEEANAREFLRETQDQYLDSLPFETLGLDEIRKNCTSWPEEITTYGCGIVYQNFDFHPESEMQDERVQIGVVARDEQVVNEASVHDLILAGEPEADGPYLHVTVVAAKSIYDEEKVKKLVDDLCEIIQTLCLALRDPHTGDLKLASQELSLISPIGTPKAITNGFVPEISSENRIHILGVGNLGKFIAHALRKQHPQLPITLIFHRDDLVSEWDAAGRAITCFAYDMPDKSTGFDVEILSDSADHKPPIKHLIVATKTYMTAPALDSVKGRLGSTSSILFLQNGMGTVDEVSATVFKDAETRPSYWAGVCSCGVYRTSPFSIVHAGQGPIILGRVLGGSDGSPESASTIPEVQDSMIQCVLETPELEATLTTPNEIKEAQLQKLIANAIINPLTAIFRCKNGQLFSEPPRLALIRTLLEESGEIVRAILPQASKKTEDSTFTDEELLASVLRVAEITAECTSSMLQDIQTERRTEIDHINGYLSLHGQRLGLPYANNDTLISMVKQRQTIANEDIQSAFNMPSVGAIDLEEALEIGGTDGMVTSTCEGGKKENVTTAVVEVDGELTSA</sequence>
<dbReference type="InterPro" id="IPR001242">
    <property type="entry name" value="Condensation_dom"/>
</dbReference>
<dbReference type="Gene3D" id="3.30.559.10">
    <property type="entry name" value="Chloramphenicol acetyltransferase-like domain"/>
    <property type="match status" value="3"/>
</dbReference>
<dbReference type="InterPro" id="IPR023213">
    <property type="entry name" value="CAT-like_dom_sf"/>
</dbReference>
<dbReference type="GO" id="GO:0016874">
    <property type="term" value="F:ligase activity"/>
    <property type="evidence" value="ECO:0007669"/>
    <property type="project" value="UniProtKB-KW"/>
</dbReference>
<evidence type="ECO:0000259" key="8">
    <source>
        <dbReference type="PROSITE" id="PS50075"/>
    </source>
</evidence>
<organism evidence="9">
    <name type="scientific">Rosellinia necatrix</name>
    <name type="common">White root-rot fungus</name>
    <dbReference type="NCBI Taxonomy" id="77044"/>
    <lineage>
        <taxon>Eukaryota</taxon>
        <taxon>Fungi</taxon>
        <taxon>Dikarya</taxon>
        <taxon>Ascomycota</taxon>
        <taxon>Pezizomycotina</taxon>
        <taxon>Sordariomycetes</taxon>
        <taxon>Xylariomycetidae</taxon>
        <taxon>Xylariales</taxon>
        <taxon>Xylariaceae</taxon>
        <taxon>Rosellinia</taxon>
    </lineage>
</organism>
<dbReference type="CDD" id="cd19545">
    <property type="entry name" value="FUM14_C_NRPS-like"/>
    <property type="match status" value="1"/>
</dbReference>
<dbReference type="InterPro" id="IPR042099">
    <property type="entry name" value="ANL_N_sf"/>
</dbReference>
<evidence type="ECO:0000256" key="2">
    <source>
        <dbReference type="ARBA" id="ARBA00022450"/>
    </source>
</evidence>
<dbReference type="Gene3D" id="1.10.1040.10">
    <property type="entry name" value="N-(1-d-carboxylethyl)-l-norvaline Dehydrogenase, domain 2"/>
    <property type="match status" value="1"/>
</dbReference>
<dbReference type="Pfam" id="PF02558">
    <property type="entry name" value="ApbA"/>
    <property type="match status" value="1"/>
</dbReference>
<dbReference type="SMART" id="SM00823">
    <property type="entry name" value="PKS_PP"/>
    <property type="match status" value="3"/>
</dbReference>
<evidence type="ECO:0000313" key="9">
    <source>
        <dbReference type="EMBL" id="GAP84691.1"/>
    </source>
</evidence>
<proteinExistence type="inferred from homology"/>
<dbReference type="NCBIfam" id="TIGR01733">
    <property type="entry name" value="AA-adenyl-dom"/>
    <property type="match status" value="2"/>
</dbReference>
<dbReference type="InterPro" id="IPR000873">
    <property type="entry name" value="AMP-dep_synth/lig_dom"/>
</dbReference>
<evidence type="ECO:0000256" key="3">
    <source>
        <dbReference type="ARBA" id="ARBA00022553"/>
    </source>
</evidence>
<dbReference type="Gene3D" id="1.10.1200.10">
    <property type="entry name" value="ACP-like"/>
    <property type="match status" value="2"/>
</dbReference>
<dbReference type="InterPro" id="IPR013752">
    <property type="entry name" value="KPA_reductase"/>
</dbReference>
<dbReference type="PROSITE" id="PS00012">
    <property type="entry name" value="PHOSPHOPANTETHEINE"/>
    <property type="match status" value="1"/>
</dbReference>
<dbReference type="CDD" id="cd05930">
    <property type="entry name" value="A_NRPS"/>
    <property type="match status" value="1"/>
</dbReference>
<dbReference type="InterPro" id="IPR013332">
    <property type="entry name" value="KPR_N"/>
</dbReference>
<dbReference type="OrthoDB" id="416786at2759"/>
<keyword evidence="2" id="KW-0596">Phosphopantetheine</keyword>
<comment type="similarity">
    <text evidence="1">Belongs to the ketopantoate reductase family.</text>
</comment>
<dbReference type="Pfam" id="PF00501">
    <property type="entry name" value="AMP-binding"/>
    <property type="match status" value="2"/>
</dbReference>
<feature type="domain" description="Carrier" evidence="8">
    <location>
        <begin position="2585"/>
        <end position="2659"/>
    </location>
</feature>
<dbReference type="GO" id="GO:0015940">
    <property type="term" value="P:pantothenate biosynthetic process"/>
    <property type="evidence" value="ECO:0007669"/>
    <property type="project" value="InterPro"/>
</dbReference>
<dbReference type="PROSITE" id="PS50075">
    <property type="entry name" value="CARRIER"/>
    <property type="match status" value="3"/>
</dbReference>
<evidence type="ECO:0000313" key="10">
    <source>
        <dbReference type="Proteomes" id="UP000054516"/>
    </source>
</evidence>
<dbReference type="InterPro" id="IPR008927">
    <property type="entry name" value="6-PGluconate_DH-like_C_sf"/>
</dbReference>
<evidence type="ECO:0000256" key="4">
    <source>
        <dbReference type="ARBA" id="ARBA00022598"/>
    </source>
</evidence>
<dbReference type="Gene3D" id="3.40.50.150">
    <property type="entry name" value="Vaccinia Virus protein VP39"/>
    <property type="match status" value="1"/>
</dbReference>
<dbReference type="FunFam" id="3.30.300.30:FF:000084">
    <property type="entry name" value="Enniatin synthase"/>
    <property type="match status" value="1"/>
</dbReference>
<gene>
    <name evidence="9" type="ORF">SAMD00023353_1102330</name>
</gene>
<dbReference type="NCBIfam" id="TIGR00745">
    <property type="entry name" value="apbA_panE"/>
    <property type="match status" value="1"/>
</dbReference>
<dbReference type="Gene3D" id="3.40.50.720">
    <property type="entry name" value="NAD(P)-binding Rossmann-like Domain"/>
    <property type="match status" value="1"/>
</dbReference>
<dbReference type="OMA" id="LVCIDYM"/>
<dbReference type="SUPFAM" id="SSF47336">
    <property type="entry name" value="ACP-like"/>
    <property type="match status" value="3"/>
</dbReference>
<dbReference type="FunFam" id="3.30.300.30:FF:000015">
    <property type="entry name" value="Nonribosomal peptide synthase SidD"/>
    <property type="match status" value="1"/>
</dbReference>
<dbReference type="InterPro" id="IPR029058">
    <property type="entry name" value="AB_hydrolase_fold"/>
</dbReference>
<dbReference type="InterPro" id="IPR013328">
    <property type="entry name" value="6PGD_dom2"/>
</dbReference>
<dbReference type="SUPFAM" id="SSF52777">
    <property type="entry name" value="CoA-dependent acyltransferases"/>
    <property type="match status" value="6"/>
</dbReference>
<dbReference type="InterPro" id="IPR045851">
    <property type="entry name" value="AMP-bd_C_sf"/>
</dbReference>
<dbReference type="SUPFAM" id="SSF53335">
    <property type="entry name" value="S-adenosyl-L-methionine-dependent methyltransferases"/>
    <property type="match status" value="1"/>
</dbReference>
<dbReference type="Gene3D" id="3.40.50.980">
    <property type="match status" value="2"/>
</dbReference>
<keyword evidence="3" id="KW-0597">Phosphoprotein</keyword>
<dbReference type="CDD" id="cd19531">
    <property type="entry name" value="LCL_NRPS-like"/>
    <property type="match status" value="1"/>
</dbReference>
<keyword evidence="4" id="KW-0436">Ligase</keyword>
<keyword evidence="7 9" id="KW-0560">Oxidoreductase</keyword>
<dbReference type="InterPro" id="IPR029063">
    <property type="entry name" value="SAM-dependent_MTases_sf"/>
</dbReference>
<dbReference type="GO" id="GO:0005737">
    <property type="term" value="C:cytoplasm"/>
    <property type="evidence" value="ECO:0007669"/>
    <property type="project" value="TreeGrafter"/>
</dbReference>
<dbReference type="PANTHER" id="PTHR45527">
    <property type="entry name" value="NONRIBOSOMAL PEPTIDE SYNTHETASE"/>
    <property type="match status" value="1"/>
</dbReference>
<dbReference type="InterPro" id="IPR006162">
    <property type="entry name" value="Ppantetheine_attach_site"/>
</dbReference>
<dbReference type="SUPFAM" id="SSF48179">
    <property type="entry name" value="6-phosphogluconate dehydrogenase C-terminal domain-like"/>
    <property type="match status" value="1"/>
</dbReference>
<dbReference type="PROSITE" id="PS00455">
    <property type="entry name" value="AMP_BINDING"/>
    <property type="match status" value="2"/>
</dbReference>
<dbReference type="SUPFAM" id="SSF56801">
    <property type="entry name" value="Acetyl-CoA synthetase-like"/>
    <property type="match status" value="2"/>
</dbReference>
<protein>
    <submittedName>
        <fullName evidence="9">Putative enniatin synthase</fullName>
        <ecNumber evidence="9">1.1.1.169</ecNumber>
    </submittedName>
</protein>
<dbReference type="CDD" id="cd05918">
    <property type="entry name" value="A_NRPS_SidN3_like"/>
    <property type="match status" value="1"/>
</dbReference>
<dbReference type="Pfam" id="PF08546">
    <property type="entry name" value="ApbA_C"/>
    <property type="match status" value="1"/>
</dbReference>
<keyword evidence="5" id="KW-0677">Repeat</keyword>
<dbReference type="STRING" id="77044.A0A1S7UMV1"/>
<feature type="domain" description="Carrier" evidence="8">
    <location>
        <begin position="993"/>
        <end position="1069"/>
    </location>
</feature>
<dbReference type="Gene3D" id="3.40.50.1820">
    <property type="entry name" value="alpha/beta hydrolase"/>
    <property type="match status" value="1"/>
</dbReference>
<evidence type="ECO:0000256" key="6">
    <source>
        <dbReference type="ARBA" id="ARBA00022857"/>
    </source>
</evidence>
<dbReference type="Gene3D" id="3.30.300.30">
    <property type="match status" value="3"/>
</dbReference>
<dbReference type="EC" id="1.1.1.169" evidence="9"/>
<dbReference type="InterPro" id="IPR003710">
    <property type="entry name" value="ApbA"/>
</dbReference>
<dbReference type="GO" id="GO:0031177">
    <property type="term" value="F:phosphopantetheine binding"/>
    <property type="evidence" value="ECO:0007669"/>
    <property type="project" value="InterPro"/>
</dbReference>
<dbReference type="Gene3D" id="3.40.50.12780">
    <property type="entry name" value="N-terminal domain of ligase-like"/>
    <property type="match status" value="1"/>
</dbReference>
<dbReference type="InterPro" id="IPR010071">
    <property type="entry name" value="AA_adenyl_dom"/>
</dbReference>
<reference evidence="9" key="1">
    <citation type="submission" date="2016-03" db="EMBL/GenBank/DDBJ databases">
        <title>Draft genome sequence of Rosellinia necatrix.</title>
        <authorList>
            <person name="Kanematsu S."/>
        </authorList>
    </citation>
    <scope>NUCLEOTIDE SEQUENCE [LARGE SCALE GENOMIC DNA]</scope>
    <source>
        <strain evidence="9">W97</strain>
    </source>
</reference>
<keyword evidence="6" id="KW-0521">NADP</keyword>
<dbReference type="InterPro" id="IPR036291">
    <property type="entry name" value="NAD(P)-bd_dom_sf"/>
</dbReference>
<evidence type="ECO:0000256" key="5">
    <source>
        <dbReference type="ARBA" id="ARBA00022737"/>
    </source>
</evidence>
<dbReference type="Gene3D" id="3.30.559.30">
    <property type="entry name" value="Nonribosomal peptide synthetase, condensation domain"/>
    <property type="match status" value="3"/>
</dbReference>
<feature type="domain" description="Carrier" evidence="8">
    <location>
        <begin position="2490"/>
        <end position="2564"/>
    </location>
</feature>
<accession>A0A1S7UMV1</accession>